<sequence>MSRYLVTGGAGFIGSHLAEALLARGDTVRVLDNLITGLAKNVPRDAEFMQGDLTDPATATAAVRDCEVVLHQAAIPSVPRSISEPFPSHDANINGTFNVLLAARDAGVRRVIYAASSSAYGDTDVLPKVETMPPNPRSPYALQKQVGEVYCQLFTRLYGLETVATRYFNVFGPGQRPTSPYSGVLSLFIKAGLSKSTPTIHGDGEQTRDFTFIDNVVDGVLRAIDAPDAVGEVINLACGGRISLNQAWATLENILGPLPAPIYAPSRPGDVHDSQADITKAQQRLGYQPIVSFDEGLRRTVDWAASADKQSN</sequence>
<dbReference type="SUPFAM" id="SSF51735">
    <property type="entry name" value="NAD(P)-binding Rossmann-fold domains"/>
    <property type="match status" value="1"/>
</dbReference>
<dbReference type="Gene3D" id="3.40.50.720">
    <property type="entry name" value="NAD(P)-binding Rossmann-like Domain"/>
    <property type="match status" value="1"/>
</dbReference>
<dbReference type="Pfam" id="PF01370">
    <property type="entry name" value="Epimerase"/>
    <property type="match status" value="1"/>
</dbReference>
<dbReference type="EMBL" id="FLQS01000021">
    <property type="protein sequence ID" value="SBS75863.1"/>
    <property type="molecule type" value="Genomic_DNA"/>
</dbReference>
<evidence type="ECO:0000313" key="2">
    <source>
        <dbReference type="EMBL" id="SBS75863.1"/>
    </source>
</evidence>
<evidence type="ECO:0000259" key="1">
    <source>
        <dbReference type="Pfam" id="PF01370"/>
    </source>
</evidence>
<dbReference type="AlphaFoldDB" id="A0A1Y5PB04"/>
<accession>A0A1Y5PB04</accession>
<protein>
    <submittedName>
        <fullName evidence="2">Vi polysaccharide biosynthesis protein VipB/TviC</fullName>
    </submittedName>
</protein>
<dbReference type="InterPro" id="IPR036291">
    <property type="entry name" value="NAD(P)-bd_dom_sf"/>
</dbReference>
<dbReference type="CDD" id="cd05256">
    <property type="entry name" value="UDP_AE_SDR_e"/>
    <property type="match status" value="1"/>
</dbReference>
<gene>
    <name evidence="2" type="primary">vipB</name>
    <name evidence="2" type="ORF">MHPYR_280031</name>
</gene>
<organism evidence="2">
    <name type="scientific">uncultured Mycobacterium sp</name>
    <dbReference type="NCBI Taxonomy" id="171292"/>
    <lineage>
        <taxon>Bacteria</taxon>
        <taxon>Bacillati</taxon>
        <taxon>Actinomycetota</taxon>
        <taxon>Actinomycetes</taxon>
        <taxon>Mycobacteriales</taxon>
        <taxon>Mycobacteriaceae</taxon>
        <taxon>Mycobacterium</taxon>
        <taxon>environmental samples</taxon>
    </lineage>
</organism>
<reference evidence="2" key="1">
    <citation type="submission" date="2016-03" db="EMBL/GenBank/DDBJ databases">
        <authorList>
            <person name="Ploux O."/>
        </authorList>
    </citation>
    <scope>NUCLEOTIDE SEQUENCE</scope>
    <source>
        <strain evidence="2">UC10</strain>
    </source>
</reference>
<dbReference type="InterPro" id="IPR001509">
    <property type="entry name" value="Epimerase_deHydtase"/>
</dbReference>
<dbReference type="PANTHER" id="PTHR43245">
    <property type="entry name" value="BIFUNCTIONAL POLYMYXIN RESISTANCE PROTEIN ARNA"/>
    <property type="match status" value="1"/>
</dbReference>
<feature type="domain" description="NAD-dependent epimerase/dehydratase" evidence="1">
    <location>
        <begin position="5"/>
        <end position="237"/>
    </location>
</feature>
<name>A0A1Y5PB04_9MYCO</name>
<dbReference type="PANTHER" id="PTHR43245:SF13">
    <property type="entry name" value="UDP-D-APIOSE_UDP-D-XYLOSE SYNTHASE 2"/>
    <property type="match status" value="1"/>
</dbReference>
<dbReference type="PRINTS" id="PR01713">
    <property type="entry name" value="NUCEPIMERASE"/>
</dbReference>
<proteinExistence type="predicted"/>
<dbReference type="InterPro" id="IPR050177">
    <property type="entry name" value="Lipid_A_modif_metabolic_enz"/>
</dbReference>
<dbReference type="Gene3D" id="3.90.25.10">
    <property type="entry name" value="UDP-galactose 4-epimerase, domain 1"/>
    <property type="match status" value="1"/>
</dbReference>